<dbReference type="EMBL" id="JAJJMB010007708">
    <property type="protein sequence ID" value="KAI3928278.1"/>
    <property type="molecule type" value="Genomic_DNA"/>
</dbReference>
<keyword evidence="3" id="KW-1185">Reference proteome</keyword>
<sequence>MSFLSSMGSKAWIVATSMAVVEVLKDQGFCRWNYALRSINQHTKIGNDIRSSISQAKRQFLSSFPEMTNNNDSSKNTLNKDGNGDFSGDRVTIRKKHKQEALRNVMFMVDMV</sequence>
<evidence type="ECO:0000256" key="1">
    <source>
        <dbReference type="SAM" id="MobiDB-lite"/>
    </source>
</evidence>
<dbReference type="Proteomes" id="UP001202328">
    <property type="component" value="Unassembled WGS sequence"/>
</dbReference>
<evidence type="ECO:0008006" key="4">
    <source>
        <dbReference type="Google" id="ProtNLM"/>
    </source>
</evidence>
<feature type="compositionally biased region" description="Polar residues" evidence="1">
    <location>
        <begin position="65"/>
        <end position="80"/>
    </location>
</feature>
<name>A0AAD4SXH9_9MAGN</name>
<protein>
    <recommendedName>
        <fullName evidence="4">Wound-induced protein</fullName>
    </recommendedName>
</protein>
<feature type="region of interest" description="Disordered" evidence="1">
    <location>
        <begin position="65"/>
        <end position="89"/>
    </location>
</feature>
<gene>
    <name evidence="2" type="ORF">MKW98_023879</name>
</gene>
<accession>A0AAD4SXH9</accession>
<dbReference type="AlphaFoldDB" id="A0AAD4SXH9"/>
<reference evidence="2" key="1">
    <citation type="submission" date="2022-04" db="EMBL/GenBank/DDBJ databases">
        <title>A functionally conserved STORR gene fusion in Papaver species that diverged 16.8 million years ago.</title>
        <authorList>
            <person name="Catania T."/>
        </authorList>
    </citation>
    <scope>NUCLEOTIDE SEQUENCE</scope>
    <source>
        <strain evidence="2">S-188037</strain>
    </source>
</reference>
<organism evidence="2 3">
    <name type="scientific">Papaver atlanticum</name>
    <dbReference type="NCBI Taxonomy" id="357466"/>
    <lineage>
        <taxon>Eukaryota</taxon>
        <taxon>Viridiplantae</taxon>
        <taxon>Streptophyta</taxon>
        <taxon>Embryophyta</taxon>
        <taxon>Tracheophyta</taxon>
        <taxon>Spermatophyta</taxon>
        <taxon>Magnoliopsida</taxon>
        <taxon>Ranunculales</taxon>
        <taxon>Papaveraceae</taxon>
        <taxon>Papaveroideae</taxon>
        <taxon>Papaver</taxon>
    </lineage>
</organism>
<proteinExistence type="predicted"/>
<comment type="caution">
    <text evidence="2">The sequence shown here is derived from an EMBL/GenBank/DDBJ whole genome shotgun (WGS) entry which is preliminary data.</text>
</comment>
<dbReference type="PANTHER" id="PTHR33090">
    <property type="entry name" value="DUF3774 DOMAIN PROTEIN-RELATED"/>
    <property type="match status" value="1"/>
</dbReference>
<evidence type="ECO:0000313" key="3">
    <source>
        <dbReference type="Proteomes" id="UP001202328"/>
    </source>
</evidence>
<dbReference type="InterPro" id="IPR022251">
    <property type="entry name" value="DUF3774_wound-induced"/>
</dbReference>
<evidence type="ECO:0000313" key="2">
    <source>
        <dbReference type="EMBL" id="KAI3928278.1"/>
    </source>
</evidence>
<dbReference type="Pfam" id="PF12609">
    <property type="entry name" value="DUF3774"/>
    <property type="match status" value="1"/>
</dbReference>